<dbReference type="Pfam" id="PF03471">
    <property type="entry name" value="CorC_HlyC"/>
    <property type="match status" value="1"/>
</dbReference>
<evidence type="ECO:0000256" key="8">
    <source>
        <dbReference type="ARBA" id="ARBA00023136"/>
    </source>
</evidence>
<keyword evidence="15" id="KW-1185">Reference proteome</keyword>
<feature type="transmembrane region" description="Helical" evidence="11">
    <location>
        <begin position="93"/>
        <end position="111"/>
    </location>
</feature>
<evidence type="ECO:0000256" key="5">
    <source>
        <dbReference type="ARBA" id="ARBA00022737"/>
    </source>
</evidence>
<dbReference type="InterPro" id="IPR046342">
    <property type="entry name" value="CBS_dom_sf"/>
</dbReference>
<evidence type="ECO:0000256" key="4">
    <source>
        <dbReference type="ARBA" id="ARBA00022692"/>
    </source>
</evidence>
<keyword evidence="7 9" id="KW-0129">CBS domain</keyword>
<feature type="transmembrane region" description="Helical" evidence="11">
    <location>
        <begin position="6"/>
        <end position="24"/>
    </location>
</feature>
<dbReference type="PANTHER" id="PTHR22777:SF32">
    <property type="entry name" value="UPF0053 INNER MEMBRANE PROTEIN YFJD"/>
    <property type="match status" value="1"/>
</dbReference>
<dbReference type="Pfam" id="PF01595">
    <property type="entry name" value="CNNM"/>
    <property type="match status" value="1"/>
</dbReference>
<name>A0ABV8UGW2_9PROT</name>
<proteinExistence type="inferred from homology"/>
<feature type="domain" description="CNNM transmembrane" evidence="13">
    <location>
        <begin position="1"/>
        <end position="191"/>
    </location>
</feature>
<evidence type="ECO:0000256" key="1">
    <source>
        <dbReference type="ARBA" id="ARBA00004651"/>
    </source>
</evidence>
<comment type="similarity">
    <text evidence="2">Belongs to the UPF0053 family. Hemolysin C subfamily.</text>
</comment>
<sequence>METSIILSLVGILICLVLSGFFSGSETALTGASRPRIHTLARQGGKGANTVLKLWDSKERMLGAILLGNNLVNILASALATSVLIYFFGEAGVVYATFGMTAIVLIFSEVLPKTFALNHADKMAVTVAPIMRVIVMLFSPITQMVQFLVTHALNLLGAGPDSGHAGERWEEELRGAIDLHTGTDEEESRHEREMMRSILDLADVEVADIMVHRRNVLTLNADDPPGKLLDQVRESPYTRLPLWRDSPENIVGVLHVKALFRALQAEESEIQDLNFLAIAGTPWFIPESTDLLSQLQAFRSRKEHFAIVVDEYGEMRGIVTLEDILEEIVGEISDEHDLHIEGLEVQSDGSAIVAGTVTIRDLNRQCDWQLPDDEASTIAGLVLHEARRIPDVGQAFSFHGFRFEILGRQRNQITLLRVTPQEEEDEKQEDEE</sequence>
<evidence type="ECO:0000259" key="13">
    <source>
        <dbReference type="PROSITE" id="PS51846"/>
    </source>
</evidence>
<evidence type="ECO:0000313" key="14">
    <source>
        <dbReference type="EMBL" id="MFC4350528.1"/>
    </source>
</evidence>
<evidence type="ECO:0000256" key="7">
    <source>
        <dbReference type="ARBA" id="ARBA00023122"/>
    </source>
</evidence>
<dbReference type="Gene3D" id="3.10.580.10">
    <property type="entry name" value="CBS-domain"/>
    <property type="match status" value="1"/>
</dbReference>
<dbReference type="PROSITE" id="PS51371">
    <property type="entry name" value="CBS"/>
    <property type="match status" value="2"/>
</dbReference>
<dbReference type="InterPro" id="IPR000644">
    <property type="entry name" value="CBS_dom"/>
</dbReference>
<comment type="caution">
    <text evidence="14">The sequence shown here is derived from an EMBL/GenBank/DDBJ whole genome shotgun (WGS) entry which is preliminary data.</text>
</comment>
<evidence type="ECO:0000256" key="3">
    <source>
        <dbReference type="ARBA" id="ARBA00022475"/>
    </source>
</evidence>
<accession>A0ABV8UGW2</accession>
<gene>
    <name evidence="14" type="ORF">ACFOW6_03100</name>
</gene>
<dbReference type="EMBL" id="JBHSCW010000001">
    <property type="protein sequence ID" value="MFC4350528.1"/>
    <property type="molecule type" value="Genomic_DNA"/>
</dbReference>
<feature type="transmembrane region" description="Helical" evidence="11">
    <location>
        <begin position="123"/>
        <end position="141"/>
    </location>
</feature>
<dbReference type="InterPro" id="IPR002550">
    <property type="entry name" value="CNNM"/>
</dbReference>
<dbReference type="InterPro" id="IPR005170">
    <property type="entry name" value="Transptr-assoc_dom"/>
</dbReference>
<dbReference type="PROSITE" id="PS51846">
    <property type="entry name" value="CNNM"/>
    <property type="match status" value="1"/>
</dbReference>
<keyword evidence="4 10" id="KW-0812">Transmembrane</keyword>
<protein>
    <submittedName>
        <fullName evidence="14">HlyC/CorC family transporter</fullName>
    </submittedName>
</protein>
<dbReference type="Proteomes" id="UP001595799">
    <property type="component" value="Unassembled WGS sequence"/>
</dbReference>
<comment type="subcellular location">
    <subcellularLocation>
        <location evidence="1">Cell membrane</location>
        <topology evidence="1">Multi-pass membrane protein</topology>
    </subcellularLocation>
</comment>
<reference evidence="15" key="1">
    <citation type="journal article" date="2019" name="Int. J. Syst. Evol. Microbiol.">
        <title>The Global Catalogue of Microorganisms (GCM) 10K type strain sequencing project: providing services to taxonomists for standard genome sequencing and annotation.</title>
        <authorList>
            <consortium name="The Broad Institute Genomics Platform"/>
            <consortium name="The Broad Institute Genome Sequencing Center for Infectious Disease"/>
            <person name="Wu L."/>
            <person name="Ma J."/>
        </authorList>
    </citation>
    <scope>NUCLEOTIDE SEQUENCE [LARGE SCALE GENOMIC DNA]</scope>
    <source>
        <strain evidence="15">CECT 8472</strain>
    </source>
</reference>
<evidence type="ECO:0000256" key="2">
    <source>
        <dbReference type="ARBA" id="ARBA00006446"/>
    </source>
</evidence>
<dbReference type="PANTHER" id="PTHR22777">
    <property type="entry name" value="HEMOLYSIN-RELATED"/>
    <property type="match status" value="1"/>
</dbReference>
<dbReference type="CDD" id="cd04590">
    <property type="entry name" value="CBS_pair_CorC_HlyC_assoc"/>
    <property type="match status" value="1"/>
</dbReference>
<dbReference type="RefSeq" id="WP_382420863.1">
    <property type="nucleotide sequence ID" value="NZ_JBHSCW010000001.1"/>
</dbReference>
<evidence type="ECO:0000256" key="11">
    <source>
        <dbReference type="SAM" id="Phobius"/>
    </source>
</evidence>
<dbReference type="SMART" id="SM01091">
    <property type="entry name" value="CorC_HlyC"/>
    <property type="match status" value="1"/>
</dbReference>
<keyword evidence="5" id="KW-0677">Repeat</keyword>
<keyword evidence="8 10" id="KW-0472">Membrane</keyword>
<dbReference type="Gene3D" id="3.30.465.10">
    <property type="match status" value="1"/>
</dbReference>
<dbReference type="Pfam" id="PF00571">
    <property type="entry name" value="CBS"/>
    <property type="match status" value="2"/>
</dbReference>
<feature type="transmembrane region" description="Helical" evidence="11">
    <location>
        <begin position="62"/>
        <end position="87"/>
    </location>
</feature>
<evidence type="ECO:0000256" key="6">
    <source>
        <dbReference type="ARBA" id="ARBA00022989"/>
    </source>
</evidence>
<feature type="domain" description="CBS" evidence="12">
    <location>
        <begin position="277"/>
        <end position="335"/>
    </location>
</feature>
<dbReference type="InterPro" id="IPR016169">
    <property type="entry name" value="FAD-bd_PCMH_sub2"/>
</dbReference>
<keyword evidence="3" id="KW-1003">Cell membrane</keyword>
<dbReference type="SUPFAM" id="SSF54631">
    <property type="entry name" value="CBS-domain pair"/>
    <property type="match status" value="1"/>
</dbReference>
<evidence type="ECO:0000313" key="15">
    <source>
        <dbReference type="Proteomes" id="UP001595799"/>
    </source>
</evidence>
<feature type="domain" description="CBS" evidence="12">
    <location>
        <begin position="210"/>
        <end position="270"/>
    </location>
</feature>
<dbReference type="InterPro" id="IPR044751">
    <property type="entry name" value="Ion_transp-like_CBS"/>
</dbReference>
<dbReference type="InterPro" id="IPR036318">
    <property type="entry name" value="FAD-bd_PCMH-like_sf"/>
</dbReference>
<keyword evidence="6 10" id="KW-1133">Transmembrane helix</keyword>
<evidence type="ECO:0000259" key="12">
    <source>
        <dbReference type="PROSITE" id="PS51371"/>
    </source>
</evidence>
<organism evidence="14 15">
    <name type="scientific">Fodinicurvata halophila</name>
    <dbReference type="NCBI Taxonomy" id="1419723"/>
    <lineage>
        <taxon>Bacteria</taxon>
        <taxon>Pseudomonadati</taxon>
        <taxon>Pseudomonadota</taxon>
        <taxon>Alphaproteobacteria</taxon>
        <taxon>Rhodospirillales</taxon>
        <taxon>Rhodovibrionaceae</taxon>
        <taxon>Fodinicurvata</taxon>
    </lineage>
</organism>
<dbReference type="SUPFAM" id="SSF56176">
    <property type="entry name" value="FAD-binding/transporter-associated domain-like"/>
    <property type="match status" value="1"/>
</dbReference>
<evidence type="ECO:0000256" key="9">
    <source>
        <dbReference type="PROSITE-ProRule" id="PRU00703"/>
    </source>
</evidence>
<evidence type="ECO:0000256" key="10">
    <source>
        <dbReference type="PROSITE-ProRule" id="PRU01193"/>
    </source>
</evidence>